<dbReference type="Pfam" id="PF03009">
    <property type="entry name" value="GDPD"/>
    <property type="match status" value="1"/>
</dbReference>
<dbReference type="GO" id="GO:0006629">
    <property type="term" value="P:lipid metabolic process"/>
    <property type="evidence" value="ECO:0007669"/>
    <property type="project" value="InterPro"/>
</dbReference>
<dbReference type="Gene3D" id="3.20.20.190">
    <property type="entry name" value="Phosphatidylinositol (PI) phosphodiesterase"/>
    <property type="match status" value="1"/>
</dbReference>
<organism evidence="3 4">
    <name type="scientific">Brevibacterium linens</name>
    <dbReference type="NCBI Taxonomy" id="1703"/>
    <lineage>
        <taxon>Bacteria</taxon>
        <taxon>Bacillati</taxon>
        <taxon>Actinomycetota</taxon>
        <taxon>Actinomycetes</taxon>
        <taxon>Micrococcales</taxon>
        <taxon>Brevibacteriaceae</taxon>
        <taxon>Brevibacterium</taxon>
    </lineage>
</organism>
<dbReference type="GO" id="GO:0008081">
    <property type="term" value="F:phosphoric diester hydrolase activity"/>
    <property type="evidence" value="ECO:0007669"/>
    <property type="project" value="InterPro"/>
</dbReference>
<reference evidence="3 4" key="1">
    <citation type="submission" date="2014-11" db="EMBL/GenBank/DDBJ databases">
        <title>Draft Genome Sequence of Brevibacterium linens AE038-8.</title>
        <authorList>
            <person name="Maizel D."/>
            <person name="Utturkar S.M."/>
            <person name="Brown S.D."/>
            <person name="Ferrero M."/>
            <person name="Rosen B.P."/>
        </authorList>
    </citation>
    <scope>NUCLEOTIDE SEQUENCE [LARGE SCALE GENOMIC DNA]</scope>
    <source>
        <strain evidence="3 4">AE038-8</strain>
    </source>
</reference>
<dbReference type="PANTHER" id="PTHR46211">
    <property type="entry name" value="GLYCEROPHOSPHORYL DIESTER PHOSPHODIESTERASE"/>
    <property type="match status" value="1"/>
</dbReference>
<feature type="signal peptide" evidence="1">
    <location>
        <begin position="1"/>
        <end position="21"/>
    </location>
</feature>
<dbReference type="SUPFAM" id="SSF51695">
    <property type="entry name" value="PLC-like phosphodiesterases"/>
    <property type="match status" value="1"/>
</dbReference>
<keyword evidence="1" id="KW-0732">Signal</keyword>
<comment type="caution">
    <text evidence="3">The sequence shown here is derived from an EMBL/GenBank/DDBJ whole genome shotgun (WGS) entry which is preliminary data.</text>
</comment>
<dbReference type="InterPro" id="IPR017946">
    <property type="entry name" value="PLC-like_Pdiesterase_TIM-brl"/>
</dbReference>
<name>A0A0B9A5P4_BRELN</name>
<proteinExistence type="predicted"/>
<dbReference type="PANTHER" id="PTHR46211:SF14">
    <property type="entry name" value="GLYCEROPHOSPHODIESTER PHOSPHODIESTERASE"/>
    <property type="match status" value="1"/>
</dbReference>
<evidence type="ECO:0000259" key="2">
    <source>
        <dbReference type="PROSITE" id="PS51704"/>
    </source>
</evidence>
<evidence type="ECO:0000256" key="1">
    <source>
        <dbReference type="SAM" id="SignalP"/>
    </source>
</evidence>
<feature type="domain" description="GP-PDE" evidence="2">
    <location>
        <begin position="42"/>
        <end position="260"/>
    </location>
</feature>
<evidence type="ECO:0000313" key="3">
    <source>
        <dbReference type="EMBL" id="KHS54186.1"/>
    </source>
</evidence>
<dbReference type="PATRIC" id="fig|1703.6.peg.132"/>
<dbReference type="InterPro" id="IPR030395">
    <property type="entry name" value="GP_PDE_dom"/>
</dbReference>
<protein>
    <submittedName>
        <fullName evidence="3">Glycerophosphoryl diester phosphodiesterase</fullName>
    </submittedName>
</protein>
<dbReference type="Proteomes" id="UP000031488">
    <property type="component" value="Unassembled WGS sequence"/>
</dbReference>
<dbReference type="PROSITE" id="PS51704">
    <property type="entry name" value="GP_PDE"/>
    <property type="match status" value="1"/>
</dbReference>
<sequence>MHKRRFVFIILAVVAVTAVLASVLSVASKTEADGAIADADYPVLAAHRGGADVWPQNTMVAFDNTLKADPDVALELDVRALKDGTLVVMHDPKVDSLSANGMTGNVKDMTPAQWKQLRIKHPTGGQAAPAATLDDVLTKYGDTDTMLVIELKDAAAADKFIEKLWPHHEQVLIQSFDTTIVSRMVRTGFSTLQLASNSNVTLVDGIHSVGIQTLNITPSLVTKAHDKGVKVWAWGNEVTRTQFENHDRGLDGYMVNDPTT</sequence>
<evidence type="ECO:0000313" key="4">
    <source>
        <dbReference type="Proteomes" id="UP000031488"/>
    </source>
</evidence>
<accession>A0A0B9A5P4</accession>
<gene>
    <name evidence="3" type="ORF">AE0388_0010</name>
</gene>
<keyword evidence="4" id="KW-1185">Reference proteome</keyword>
<dbReference type="OrthoDB" id="9758957at2"/>
<dbReference type="RefSeq" id="WP_052239658.1">
    <property type="nucleotide sequence ID" value="NZ_JTJZ01000010.1"/>
</dbReference>
<dbReference type="AlphaFoldDB" id="A0A0B9A5P4"/>
<dbReference type="EMBL" id="JTJZ01000010">
    <property type="protein sequence ID" value="KHS54186.1"/>
    <property type="molecule type" value="Genomic_DNA"/>
</dbReference>
<feature type="chain" id="PRO_5039442341" evidence="1">
    <location>
        <begin position="22"/>
        <end position="260"/>
    </location>
</feature>